<reference evidence="2 3" key="1">
    <citation type="journal article" date="2019" name="Nat. Microbiol.">
        <title>Mediterranean grassland soil C-N compound turnover is dependent on rainfall and depth, and is mediated by genomically divergent microorganisms.</title>
        <authorList>
            <person name="Diamond S."/>
            <person name="Andeer P.F."/>
            <person name="Li Z."/>
            <person name="Crits-Christoph A."/>
            <person name="Burstein D."/>
            <person name="Anantharaman K."/>
            <person name="Lane K.R."/>
            <person name="Thomas B.C."/>
            <person name="Pan C."/>
            <person name="Northen T.R."/>
            <person name="Banfield J.F."/>
        </authorList>
    </citation>
    <scope>NUCLEOTIDE SEQUENCE [LARGE SCALE GENOMIC DNA]</scope>
    <source>
        <strain evidence="2">WS_10</strain>
    </source>
</reference>
<keyword evidence="1" id="KW-0732">Signal</keyword>
<dbReference type="PANTHER" id="PTHR45588">
    <property type="entry name" value="TPR DOMAIN-CONTAINING PROTEIN"/>
    <property type="match status" value="1"/>
</dbReference>
<evidence type="ECO:0000313" key="3">
    <source>
        <dbReference type="Proteomes" id="UP000319836"/>
    </source>
</evidence>
<feature type="signal peptide" evidence="1">
    <location>
        <begin position="1"/>
        <end position="24"/>
    </location>
</feature>
<dbReference type="AlphaFoldDB" id="A0A538TZD7"/>
<accession>A0A538TZD7</accession>
<proteinExistence type="predicted"/>
<comment type="caution">
    <text evidence="2">The sequence shown here is derived from an EMBL/GenBank/DDBJ whole genome shotgun (WGS) entry which is preliminary data.</text>
</comment>
<sequence>MRLVHWLGIGLLSASIAASTIVQADDHPADHSMAGMAADQGKTQLFENFGTWHREIFTKSAAAQKYFDQGLRQLYGFEMQGSERSFRKATEADPTCAACWWGVAMSLGPHINVPALPERTHGVYEAIQKARTLMPGASEVERALVEALTKRYRDPQPSEPKDEMAAETEYSVAMGEVAKRFPNDPDITTLYAESMMDLQPWDYWNNDGTPKGKTEEIVATLEGVLKKHPDQPGANHLYIHAVEASKHPEKALAAADRVRAIMPGVGHMTHMPSHIYERVGRYDESAVANRRAIQADDVYRPNVGPMDFFSMYSAHNVHFLGYTLMKQGRSAEALEKARHVKDLLPLEMLRAMPGFDLFLGEPDQLLVQFGRWDEIFNEPAPPADFPFLRAERHWARGMAFTGKGQMDQAAVEAESLSTIAKSLPEDMGEGFNTARGVLQVAIESLAGRMASQRGDKDGAVTHLREAVKAEDALRYDEPPDWMAHTRWMLGPALLQLHGLALSLRAQQKNGEAGKTEMAFKKAWPKADVDLAAATH</sequence>
<dbReference type="Gene3D" id="1.25.40.10">
    <property type="entry name" value="Tetratricopeptide repeat domain"/>
    <property type="match status" value="1"/>
</dbReference>
<gene>
    <name evidence="2" type="ORF">E6K80_13135</name>
</gene>
<organism evidence="2 3">
    <name type="scientific">Eiseniibacteriota bacterium</name>
    <dbReference type="NCBI Taxonomy" id="2212470"/>
    <lineage>
        <taxon>Bacteria</taxon>
        <taxon>Candidatus Eiseniibacteriota</taxon>
    </lineage>
</organism>
<dbReference type="EMBL" id="VBPA01000351">
    <property type="protein sequence ID" value="TMQ69017.1"/>
    <property type="molecule type" value="Genomic_DNA"/>
</dbReference>
<evidence type="ECO:0000256" key="1">
    <source>
        <dbReference type="SAM" id="SignalP"/>
    </source>
</evidence>
<dbReference type="Proteomes" id="UP000319836">
    <property type="component" value="Unassembled WGS sequence"/>
</dbReference>
<name>A0A538TZD7_UNCEI</name>
<dbReference type="InterPro" id="IPR011990">
    <property type="entry name" value="TPR-like_helical_dom_sf"/>
</dbReference>
<dbReference type="SUPFAM" id="SSF48452">
    <property type="entry name" value="TPR-like"/>
    <property type="match status" value="1"/>
</dbReference>
<dbReference type="PANTHER" id="PTHR45588:SF1">
    <property type="entry name" value="WW DOMAIN-CONTAINING PROTEIN"/>
    <property type="match status" value="1"/>
</dbReference>
<protein>
    <recommendedName>
        <fullName evidence="4">Tetratricopeptide repeat protein</fullName>
    </recommendedName>
</protein>
<evidence type="ECO:0008006" key="4">
    <source>
        <dbReference type="Google" id="ProtNLM"/>
    </source>
</evidence>
<evidence type="ECO:0000313" key="2">
    <source>
        <dbReference type="EMBL" id="TMQ69017.1"/>
    </source>
</evidence>
<feature type="chain" id="PRO_5022094361" description="Tetratricopeptide repeat protein" evidence="1">
    <location>
        <begin position="25"/>
        <end position="535"/>
    </location>
</feature>